<protein>
    <submittedName>
        <fullName evidence="2">Uncharacterized protein</fullName>
    </submittedName>
</protein>
<name>A0A6I4RJX4_9STRE</name>
<evidence type="ECO:0000313" key="4">
    <source>
        <dbReference type="Proteomes" id="UP000435423"/>
    </source>
</evidence>
<evidence type="ECO:0000313" key="1">
    <source>
        <dbReference type="EMBL" id="MTB64896.1"/>
    </source>
</evidence>
<keyword evidence="3" id="KW-1185">Reference proteome</keyword>
<evidence type="ECO:0000313" key="3">
    <source>
        <dbReference type="Proteomes" id="UP000435060"/>
    </source>
</evidence>
<dbReference type="RefSeq" id="WP_154608689.1">
    <property type="nucleotide sequence ID" value="NZ_CP072115.1"/>
</dbReference>
<reference evidence="2 4" key="1">
    <citation type="submission" date="2019-10" db="EMBL/GenBank/DDBJ databases">
        <title>Streptococcis sp, isolated from the respiratory tract of Marmot.</title>
        <authorList>
            <person name="Zhang G."/>
        </authorList>
    </citation>
    <scope>NUCLEOTIDE SEQUENCE [LARGE SCALE GENOMIC DNA]</scope>
    <source>
        <strain evidence="2">Zg-70</strain>
        <strain evidence="4">zg-70</strain>
    </source>
</reference>
<reference evidence="1 3" key="2">
    <citation type="submission" date="2019-11" db="EMBL/GenBank/DDBJ databases">
        <title>Streptococcis sp. isolated from the respiratory tract of Marmot.</title>
        <authorList>
            <person name="Zhang G."/>
        </authorList>
    </citation>
    <scope>NUCLEOTIDE SEQUENCE [LARGE SCALE GENOMIC DNA]</scope>
    <source>
        <strain evidence="3">zg-86</strain>
        <strain evidence="1">Zg-86</strain>
    </source>
</reference>
<sequence>MHIHSLSGFESILPQTIDGTSQWIFGKNPPYTDPNDILVEELDYLGTELYLFELQNQKVYQPFPKEAMIYLENPVYDPLSDSFGLLRFDFLQHIIQAYQYRPLNQELTLLTTVPFEKAGDLINVRLISSPFTLIKHEIHYSRTHFLWPVEEVCQWETNECLNYLDDQYFYTSKWVEEPEDYEEVIVRERSTHQIIQRQKGRRLLLPNGEYWQFVK</sequence>
<gene>
    <name evidence="1" type="ORF">GGG87_07795</name>
    <name evidence="2" type="ORF">GGH11_07835</name>
</gene>
<proteinExistence type="predicted"/>
<accession>A0A6I4RJX4</accession>
<comment type="caution">
    <text evidence="2">The sequence shown here is derived from an EMBL/GenBank/DDBJ whole genome shotgun (WGS) entry which is preliminary data.</text>
</comment>
<dbReference type="EMBL" id="WLCG01000010">
    <property type="protein sequence ID" value="MTB64896.1"/>
    <property type="molecule type" value="Genomic_DNA"/>
</dbReference>
<dbReference type="Proteomes" id="UP000435423">
    <property type="component" value="Unassembled WGS sequence"/>
</dbReference>
<evidence type="ECO:0000313" key="2">
    <source>
        <dbReference type="EMBL" id="MWV56883.1"/>
    </source>
</evidence>
<dbReference type="Proteomes" id="UP000435060">
    <property type="component" value="Unassembled WGS sequence"/>
</dbReference>
<dbReference type="AlphaFoldDB" id="A0A6I4RJX4"/>
<organism evidence="2 4">
    <name type="scientific">Streptococcus zhangguiae</name>
    <dbReference type="NCBI Taxonomy" id="2664091"/>
    <lineage>
        <taxon>Bacteria</taxon>
        <taxon>Bacillati</taxon>
        <taxon>Bacillota</taxon>
        <taxon>Bacilli</taxon>
        <taxon>Lactobacillales</taxon>
        <taxon>Streptococcaceae</taxon>
        <taxon>Streptococcus</taxon>
    </lineage>
</organism>
<dbReference type="EMBL" id="WUBJ01000009">
    <property type="protein sequence ID" value="MWV56883.1"/>
    <property type="molecule type" value="Genomic_DNA"/>
</dbReference>